<sequence length="440" mass="51371">MVSNIMNEAFQTSSPWMTFLLIINLILCLYPILGAMFWFFGALSYMVFRHNEELAPNTKLKKEPFITIMIPAHNEEIVIRDTLEYLLNELNYHNYEILVMDDGSTDRTPEILKEMQEQYPRLRVIWIEENQGKAHAFNIGIFFAKGEYILSNDADTIPERDALTKYMRYFTNPRGINYAAITANMDVYNRSTLWGKSQTVEFSSIVGIIKRSQTAINNTMYAYSGANTMYRREFLIDVGGFRQDRATEDISIAWDHTFMNVTPKFAPDIVFHMNVPESFRDLYKQRKRWAQGGTEVWLTNFTKVLRHPWQHRFIFPMLADTTLSIIWSFFFWITSIIFVLLMTYFAATGNYERVWHGIVMSMIFITFQLIAGLFQVLAALILDFNGSKLRYLMFSPIYLLFTWIVNPLTIITTFLKAVKTVMGYGSGKWVSPERKAHSNE</sequence>
<keyword evidence="4" id="KW-0812">Transmembrane</keyword>
<dbReference type="InterPro" id="IPR001173">
    <property type="entry name" value="Glyco_trans_2-like"/>
</dbReference>
<feature type="transmembrane region" description="Helical" evidence="4">
    <location>
        <begin position="313"/>
        <end position="346"/>
    </location>
</feature>
<comment type="caution">
    <text evidence="6">The sequence shown here is derived from an EMBL/GenBank/DDBJ whole genome shotgun (WGS) entry which is preliminary data.</text>
</comment>
<evidence type="ECO:0000313" key="6">
    <source>
        <dbReference type="EMBL" id="MBU3829556.1"/>
    </source>
</evidence>
<evidence type="ECO:0000313" key="7">
    <source>
        <dbReference type="Proteomes" id="UP000824180"/>
    </source>
</evidence>
<dbReference type="AlphaFoldDB" id="A0A9E2KT27"/>
<keyword evidence="4" id="KW-0472">Membrane</keyword>
<dbReference type="PANTHER" id="PTHR43630">
    <property type="entry name" value="POLY-BETA-1,6-N-ACETYL-D-GLUCOSAMINE SYNTHASE"/>
    <property type="match status" value="1"/>
</dbReference>
<evidence type="ECO:0000256" key="2">
    <source>
        <dbReference type="ARBA" id="ARBA00022676"/>
    </source>
</evidence>
<feature type="transmembrane region" description="Helical" evidence="4">
    <location>
        <begin position="358"/>
        <end position="382"/>
    </location>
</feature>
<evidence type="ECO:0000259" key="5">
    <source>
        <dbReference type="Pfam" id="PF00535"/>
    </source>
</evidence>
<feature type="transmembrane region" description="Helical" evidence="4">
    <location>
        <begin position="16"/>
        <end position="40"/>
    </location>
</feature>
<dbReference type="PANTHER" id="PTHR43630:SF1">
    <property type="entry name" value="POLY-BETA-1,6-N-ACETYL-D-GLUCOSAMINE SYNTHASE"/>
    <property type="match status" value="1"/>
</dbReference>
<evidence type="ECO:0000256" key="1">
    <source>
        <dbReference type="ARBA" id="ARBA00006739"/>
    </source>
</evidence>
<gene>
    <name evidence="6" type="ORF">H9843_01430</name>
</gene>
<organism evidence="6 7">
    <name type="scientific">Candidatus Limosilactobacillus merdavium</name>
    <dbReference type="NCBI Taxonomy" id="2838651"/>
    <lineage>
        <taxon>Bacteria</taxon>
        <taxon>Bacillati</taxon>
        <taxon>Bacillota</taxon>
        <taxon>Bacilli</taxon>
        <taxon>Lactobacillales</taxon>
        <taxon>Lactobacillaceae</taxon>
        <taxon>Limosilactobacillus</taxon>
    </lineage>
</organism>
<reference evidence="6" key="2">
    <citation type="submission" date="2021-04" db="EMBL/GenBank/DDBJ databases">
        <authorList>
            <person name="Gilroy R."/>
        </authorList>
    </citation>
    <scope>NUCLEOTIDE SEQUENCE</scope>
    <source>
        <strain evidence="6">876</strain>
    </source>
</reference>
<keyword evidence="3 6" id="KW-0808">Transferase</keyword>
<comment type="similarity">
    <text evidence="1">Belongs to the glycosyltransferase 2 family.</text>
</comment>
<protein>
    <submittedName>
        <fullName evidence="6">Glycosyltransferase</fullName>
        <ecNumber evidence="6">2.4.-.-</ecNumber>
    </submittedName>
</protein>
<dbReference type="Proteomes" id="UP000824180">
    <property type="component" value="Unassembled WGS sequence"/>
</dbReference>
<dbReference type="InterPro" id="IPR029044">
    <property type="entry name" value="Nucleotide-diphossugar_trans"/>
</dbReference>
<evidence type="ECO:0000256" key="3">
    <source>
        <dbReference type="ARBA" id="ARBA00022679"/>
    </source>
</evidence>
<dbReference type="SUPFAM" id="SSF53448">
    <property type="entry name" value="Nucleotide-diphospho-sugar transferases"/>
    <property type="match status" value="1"/>
</dbReference>
<feature type="transmembrane region" description="Helical" evidence="4">
    <location>
        <begin position="394"/>
        <end position="415"/>
    </location>
</feature>
<dbReference type="CDD" id="cd06423">
    <property type="entry name" value="CESA_like"/>
    <property type="match status" value="1"/>
</dbReference>
<name>A0A9E2KT27_9LACO</name>
<proteinExistence type="inferred from homology"/>
<reference evidence="6" key="1">
    <citation type="journal article" date="2021" name="PeerJ">
        <title>Extensive microbial diversity within the chicken gut microbiome revealed by metagenomics and culture.</title>
        <authorList>
            <person name="Gilroy R."/>
            <person name="Ravi A."/>
            <person name="Getino M."/>
            <person name="Pursley I."/>
            <person name="Horton D.L."/>
            <person name="Alikhan N.F."/>
            <person name="Baker D."/>
            <person name="Gharbi K."/>
            <person name="Hall N."/>
            <person name="Watson M."/>
            <person name="Adriaenssens E.M."/>
            <person name="Foster-Nyarko E."/>
            <person name="Jarju S."/>
            <person name="Secka A."/>
            <person name="Antonio M."/>
            <person name="Oren A."/>
            <person name="Chaudhuri R.R."/>
            <person name="La Ragione R."/>
            <person name="Hildebrand F."/>
            <person name="Pallen M.J."/>
        </authorList>
    </citation>
    <scope>NUCLEOTIDE SEQUENCE</scope>
    <source>
        <strain evidence="6">876</strain>
    </source>
</reference>
<dbReference type="Pfam" id="PF00535">
    <property type="entry name" value="Glycos_transf_2"/>
    <property type="match status" value="1"/>
</dbReference>
<keyword evidence="2 6" id="KW-0328">Glycosyltransferase</keyword>
<dbReference type="EMBL" id="JAHLFK010000008">
    <property type="protein sequence ID" value="MBU3829556.1"/>
    <property type="molecule type" value="Genomic_DNA"/>
</dbReference>
<keyword evidence="4" id="KW-1133">Transmembrane helix</keyword>
<dbReference type="GO" id="GO:0016757">
    <property type="term" value="F:glycosyltransferase activity"/>
    <property type="evidence" value="ECO:0007669"/>
    <property type="project" value="UniProtKB-KW"/>
</dbReference>
<feature type="domain" description="Glycosyltransferase 2-like" evidence="5">
    <location>
        <begin position="67"/>
        <end position="238"/>
    </location>
</feature>
<dbReference type="Gene3D" id="3.90.550.10">
    <property type="entry name" value="Spore Coat Polysaccharide Biosynthesis Protein SpsA, Chain A"/>
    <property type="match status" value="1"/>
</dbReference>
<dbReference type="EC" id="2.4.-.-" evidence="6"/>
<accession>A0A9E2KT27</accession>
<evidence type="ECO:0000256" key="4">
    <source>
        <dbReference type="SAM" id="Phobius"/>
    </source>
</evidence>